<name>A0ABU5CTN8_9BACI</name>
<dbReference type="InterPro" id="IPR052379">
    <property type="entry name" value="Type_VII_TA_RNase"/>
</dbReference>
<evidence type="ECO:0000313" key="6">
    <source>
        <dbReference type="Proteomes" id="UP001275315"/>
    </source>
</evidence>
<dbReference type="PANTHER" id="PTHR33397">
    <property type="entry name" value="UPF0331 PROTEIN YUTE"/>
    <property type="match status" value="1"/>
</dbReference>
<comment type="caution">
    <text evidence="5">The sequence shown here is derived from an EMBL/GenBank/DDBJ whole genome shotgun (WGS) entry which is preliminary data.</text>
</comment>
<dbReference type="Pfam" id="PF01934">
    <property type="entry name" value="HepT-like"/>
    <property type="match status" value="1"/>
</dbReference>
<evidence type="ECO:0000256" key="4">
    <source>
        <dbReference type="ARBA" id="ARBA00024207"/>
    </source>
</evidence>
<keyword evidence="1" id="KW-1277">Toxin-antitoxin system</keyword>
<reference evidence="5 6" key="1">
    <citation type="submission" date="2023-10" db="EMBL/GenBank/DDBJ databases">
        <title>Virgibacillus soli CC-YMP-6 genome.</title>
        <authorList>
            <person name="Miliotis G."/>
            <person name="Sengupta P."/>
            <person name="Hameed A."/>
            <person name="Chuvochina M."/>
            <person name="Mcdonagh F."/>
            <person name="Simpson A.C."/>
            <person name="Singh N.K."/>
            <person name="Rekha P.D."/>
            <person name="Raman K."/>
            <person name="Hugenholtz P."/>
            <person name="Venkateswaran K."/>
        </authorList>
    </citation>
    <scope>NUCLEOTIDE SEQUENCE [LARGE SCALE GENOMIC DNA]</scope>
    <source>
        <strain evidence="5 6">CC-YMP-6</strain>
    </source>
</reference>
<evidence type="ECO:0000256" key="1">
    <source>
        <dbReference type="ARBA" id="ARBA00022649"/>
    </source>
</evidence>
<proteinExistence type="inferred from homology"/>
<dbReference type="EMBL" id="JAWDIQ010000001">
    <property type="protein sequence ID" value="MDY0408788.1"/>
    <property type="molecule type" value="Genomic_DNA"/>
</dbReference>
<accession>A0ABU5CTN8</accession>
<dbReference type="PANTHER" id="PTHR33397:SF5">
    <property type="entry name" value="RNASE YUTE-RELATED"/>
    <property type="match status" value="1"/>
</dbReference>
<keyword evidence="3" id="KW-0378">Hydrolase</keyword>
<dbReference type="InterPro" id="IPR008201">
    <property type="entry name" value="HepT-like"/>
</dbReference>
<evidence type="ECO:0000313" key="5">
    <source>
        <dbReference type="EMBL" id="MDY0408788.1"/>
    </source>
</evidence>
<keyword evidence="6" id="KW-1185">Reference proteome</keyword>
<dbReference type="InterPro" id="IPR037038">
    <property type="entry name" value="HepT-like_sf"/>
</dbReference>
<organism evidence="5 6">
    <name type="scientific">Paracerasibacillus soli</name>
    <dbReference type="NCBI Taxonomy" id="480284"/>
    <lineage>
        <taxon>Bacteria</taxon>
        <taxon>Bacillati</taxon>
        <taxon>Bacillota</taxon>
        <taxon>Bacilli</taxon>
        <taxon>Bacillales</taxon>
        <taxon>Bacillaceae</taxon>
        <taxon>Paracerasibacillus</taxon>
    </lineage>
</organism>
<comment type="similarity">
    <text evidence="4">Belongs to the HepT RNase toxin family.</text>
</comment>
<dbReference type="RefSeq" id="WP_320379495.1">
    <property type="nucleotide sequence ID" value="NZ_JAWDIQ010000001.1"/>
</dbReference>
<protein>
    <submittedName>
        <fullName evidence="5">DUF86 domain-containing protein</fullName>
    </submittedName>
</protein>
<sequence length="151" mass="17613">MYFVDQEKIQEKLAYINWLLEQLEKCHAGSSIENLALERIIHLLIEAILDTGNMMIDGFIMRDPGSYEDIIEILVDERVLKEDEKEAYQAIIRLRKTVVTDYLNIDHIALKQTVDHHIATLKQFASRIRAYLENELKVAHAFSKILKDDVM</sequence>
<dbReference type="Proteomes" id="UP001275315">
    <property type="component" value="Unassembled WGS sequence"/>
</dbReference>
<evidence type="ECO:0000256" key="3">
    <source>
        <dbReference type="ARBA" id="ARBA00022801"/>
    </source>
</evidence>
<gene>
    <name evidence="5" type="ORF">RWD45_09780</name>
</gene>
<keyword evidence="2" id="KW-0540">Nuclease</keyword>
<evidence type="ECO:0000256" key="2">
    <source>
        <dbReference type="ARBA" id="ARBA00022722"/>
    </source>
</evidence>
<dbReference type="Gene3D" id="1.20.120.580">
    <property type="entry name" value="bsu32300-like"/>
    <property type="match status" value="1"/>
</dbReference>